<sequence>MPDTLTMAQICYKPPSRVNRGVTSTFRHPEVPNTSVKLLLFPFSLDGEARDWLDKEPPRSILTWDDLVSKFINQYFPPSKTTYYRNEIITFYQKPNEAFNEAWERFKGLLRQCPHHGFSELHQLDTFYNSLNSNDQDALDSAAGGNFLDKMPQEGLAIIESKSKVRYSRSRANDSRVSTDAPLSNSSSSNNSFDMQQIAASLEDKMTIKMNKMLNEMKALVVTTPAPVKAVEEVCVTCGSNHNFTHCPLTRGGNDFPVFHDNIQQFQQTAAVGNFLQRNQPSNLASQMKPPGFNQPNVQTNQNRYQGTNSNFNQNRGGNFNQNRQNNQNQVYQAPPYQTPTNQPPINQVLPYQPPTNSVSKTDFESYVKANDAVLKNVQNQNQGLQNQMTNVTSLLTSLCTKINDLGNTNQASSSSSLPSNTIPNPRNEAKAITTRSGASYDGPPIPPPVVEKEPEVTKDTELPSTEDIQPPLVQEQTKDKEPIEEPSLAQKTKPNLPYPSRLNKQKIREKDDILASKFMEIFRNLHFELSFADALIHMPKFAPMFKKMLNNKDKLIELTKTPLNENCSAVVLKRIPEKLGACINLMPLSIWKKLQLSGLTKTKMYSQEVLGFSDSVAYNNPSSYYDPIVSTDPSPSFSPVKNSDIFEKFADELAPLDSLPPGNDDSTLKKDLHEENFQENVEIKSSNISDEPILLNTPLSNKVECFDPEDNNDEIDDFLAMEVSSNLEEGYFDSEGDIAFLNSLLSDDDSNNLASDMISDHEPEQNESSIIFSPRSDHIHHKFAGEPLTLPTRNDREFEEYLSLMTYKLVYGKACHLPVELEHKAYWALKHANFDLKTAGDHRKLQLNELSELRDQAYENSLIYKEKTKKLHDSKIKNRIFNVGDQVLLFNSRLKIFSGKLKSRWSGPFTITEVYPYGTAKLSHADGSNFKVNCHRLKHYYGGDTPPLVIPDLQTFPKDN</sequence>
<keyword evidence="5" id="KW-1185">Reference proteome</keyword>
<evidence type="ECO:0000313" key="5">
    <source>
        <dbReference type="Proteomes" id="UP001151760"/>
    </source>
</evidence>
<keyword evidence="4" id="KW-0695">RNA-directed DNA polymerase</keyword>
<keyword evidence="1" id="KW-0175">Coiled coil</keyword>
<dbReference type="EMBL" id="BQNB010018107">
    <property type="protein sequence ID" value="GJT70756.1"/>
    <property type="molecule type" value="Genomic_DNA"/>
</dbReference>
<dbReference type="InterPro" id="IPR005162">
    <property type="entry name" value="Retrotrans_gag_dom"/>
</dbReference>
<dbReference type="PANTHER" id="PTHR33223">
    <property type="entry name" value="CCHC-TYPE DOMAIN-CONTAINING PROTEIN"/>
    <property type="match status" value="1"/>
</dbReference>
<organism evidence="4 5">
    <name type="scientific">Tanacetum coccineum</name>
    <dbReference type="NCBI Taxonomy" id="301880"/>
    <lineage>
        <taxon>Eukaryota</taxon>
        <taxon>Viridiplantae</taxon>
        <taxon>Streptophyta</taxon>
        <taxon>Embryophyta</taxon>
        <taxon>Tracheophyta</taxon>
        <taxon>Spermatophyta</taxon>
        <taxon>Magnoliopsida</taxon>
        <taxon>eudicotyledons</taxon>
        <taxon>Gunneridae</taxon>
        <taxon>Pentapetalae</taxon>
        <taxon>asterids</taxon>
        <taxon>campanulids</taxon>
        <taxon>Asterales</taxon>
        <taxon>Asteraceae</taxon>
        <taxon>Asteroideae</taxon>
        <taxon>Anthemideae</taxon>
        <taxon>Anthemidinae</taxon>
        <taxon>Tanacetum</taxon>
    </lineage>
</organism>
<dbReference type="Proteomes" id="UP001151760">
    <property type="component" value="Unassembled WGS sequence"/>
</dbReference>
<feature type="region of interest" description="Disordered" evidence="2">
    <location>
        <begin position="408"/>
        <end position="505"/>
    </location>
</feature>
<keyword evidence="4" id="KW-0808">Transferase</keyword>
<feature type="compositionally biased region" description="Low complexity" evidence="2">
    <location>
        <begin position="311"/>
        <end position="325"/>
    </location>
</feature>
<dbReference type="Pfam" id="PF03732">
    <property type="entry name" value="Retrotrans_gag"/>
    <property type="match status" value="1"/>
</dbReference>
<evidence type="ECO:0000256" key="1">
    <source>
        <dbReference type="SAM" id="Coils"/>
    </source>
</evidence>
<protein>
    <submittedName>
        <fullName evidence="4">Reverse transcriptase domain-containing protein</fullName>
    </submittedName>
</protein>
<feature type="region of interest" description="Disordered" evidence="2">
    <location>
        <begin position="282"/>
        <end position="325"/>
    </location>
</feature>
<proteinExistence type="predicted"/>
<reference evidence="4" key="2">
    <citation type="submission" date="2022-01" db="EMBL/GenBank/DDBJ databases">
        <authorList>
            <person name="Yamashiro T."/>
            <person name="Shiraishi A."/>
            <person name="Satake H."/>
            <person name="Nakayama K."/>
        </authorList>
    </citation>
    <scope>NUCLEOTIDE SEQUENCE</scope>
</reference>
<evidence type="ECO:0000313" key="4">
    <source>
        <dbReference type="EMBL" id="GJT70756.1"/>
    </source>
</evidence>
<gene>
    <name evidence="4" type="ORF">Tco_1030042</name>
</gene>
<evidence type="ECO:0000256" key="2">
    <source>
        <dbReference type="SAM" id="MobiDB-lite"/>
    </source>
</evidence>
<accession>A0ABQ5G551</accession>
<dbReference type="GO" id="GO:0003964">
    <property type="term" value="F:RNA-directed DNA polymerase activity"/>
    <property type="evidence" value="ECO:0007669"/>
    <property type="project" value="UniProtKB-KW"/>
</dbReference>
<reference evidence="4" key="1">
    <citation type="journal article" date="2022" name="Int. J. Mol. Sci.">
        <title>Draft Genome of Tanacetum Coccineum: Genomic Comparison of Closely Related Tanacetum-Family Plants.</title>
        <authorList>
            <person name="Yamashiro T."/>
            <person name="Shiraishi A."/>
            <person name="Nakayama K."/>
            <person name="Satake H."/>
        </authorList>
    </citation>
    <scope>NUCLEOTIDE SEQUENCE</scope>
</reference>
<feature type="coiled-coil region" evidence="1">
    <location>
        <begin position="368"/>
        <end position="395"/>
    </location>
</feature>
<feature type="domain" description="Retrotransposon gag" evidence="3">
    <location>
        <begin position="40"/>
        <end position="132"/>
    </location>
</feature>
<feature type="compositionally biased region" description="Polar residues" evidence="2">
    <location>
        <begin position="294"/>
        <end position="310"/>
    </location>
</feature>
<evidence type="ECO:0000259" key="3">
    <source>
        <dbReference type="Pfam" id="PF03732"/>
    </source>
</evidence>
<comment type="caution">
    <text evidence="4">The sequence shown here is derived from an EMBL/GenBank/DDBJ whole genome shotgun (WGS) entry which is preliminary data.</text>
</comment>
<keyword evidence="4" id="KW-0548">Nucleotidyltransferase</keyword>
<name>A0ABQ5G551_9ASTR</name>
<feature type="compositionally biased region" description="Basic and acidic residues" evidence="2">
    <location>
        <begin position="451"/>
        <end position="462"/>
    </location>
</feature>
<feature type="compositionally biased region" description="Polar residues" evidence="2">
    <location>
        <begin position="408"/>
        <end position="425"/>
    </location>
</feature>
<feature type="region of interest" description="Disordered" evidence="2">
    <location>
        <begin position="169"/>
        <end position="192"/>
    </location>
</feature>
<dbReference type="PANTHER" id="PTHR33223:SF11">
    <property type="entry name" value="ELEMENT PROTEIN, PUTATIVE-RELATED"/>
    <property type="match status" value="1"/>
</dbReference>